<protein>
    <submittedName>
        <fullName evidence="3">3'-5' exonuclease domain-containing protein</fullName>
    </submittedName>
</protein>
<proteinExistence type="predicted"/>
<gene>
    <name evidence="1" type="ORF">GPUH_LOCUS21646</name>
</gene>
<organism evidence="3">
    <name type="scientific">Gongylonema pulchrum</name>
    <dbReference type="NCBI Taxonomy" id="637853"/>
    <lineage>
        <taxon>Eukaryota</taxon>
        <taxon>Metazoa</taxon>
        <taxon>Ecdysozoa</taxon>
        <taxon>Nematoda</taxon>
        <taxon>Chromadorea</taxon>
        <taxon>Rhabditida</taxon>
        <taxon>Spirurina</taxon>
        <taxon>Spiruromorpha</taxon>
        <taxon>Spiruroidea</taxon>
        <taxon>Gongylonematidae</taxon>
        <taxon>Gongylonema</taxon>
    </lineage>
</organism>
<dbReference type="OrthoDB" id="18193at2759"/>
<name>A0A183EL05_9BILA</name>
<dbReference type="SUPFAM" id="SSF53098">
    <property type="entry name" value="Ribonuclease H-like"/>
    <property type="match status" value="1"/>
</dbReference>
<dbReference type="EMBL" id="UYRT01093130">
    <property type="protein sequence ID" value="VDN38668.1"/>
    <property type="molecule type" value="Genomic_DNA"/>
</dbReference>
<reference evidence="3" key="1">
    <citation type="submission" date="2016-06" db="UniProtKB">
        <authorList>
            <consortium name="WormBaseParasite"/>
        </authorList>
    </citation>
    <scope>IDENTIFICATION</scope>
</reference>
<dbReference type="Proteomes" id="UP000271098">
    <property type="component" value="Unassembled WGS sequence"/>
</dbReference>
<accession>A0A183EL05</accession>
<reference evidence="1 2" key="2">
    <citation type="submission" date="2018-11" db="EMBL/GenBank/DDBJ databases">
        <authorList>
            <consortium name="Pathogen Informatics"/>
        </authorList>
    </citation>
    <scope>NUCLEOTIDE SEQUENCE [LARGE SCALE GENOMIC DNA]</scope>
</reference>
<evidence type="ECO:0000313" key="2">
    <source>
        <dbReference type="Proteomes" id="UP000271098"/>
    </source>
</evidence>
<evidence type="ECO:0000313" key="1">
    <source>
        <dbReference type="EMBL" id="VDN38668.1"/>
    </source>
</evidence>
<evidence type="ECO:0000313" key="3">
    <source>
        <dbReference type="WBParaSite" id="GPUH_0002167301-mRNA-1"/>
    </source>
</evidence>
<dbReference type="WBParaSite" id="GPUH_0002167301-mRNA-1">
    <property type="protein sequence ID" value="GPUH_0002167301-mRNA-1"/>
    <property type="gene ID" value="GPUH_0002167301"/>
</dbReference>
<sequence>MVAAGNYRDAIVCATVFDFQSHFTLNELVIPCMLQDRFVAVDAFIKGEKKLQEELVRYFDGLVGLDERGELFYLIAKRYEEYRQKKIMTIPMAKLQKKAIEKLVVRLLSAYNLTAQDVAPNLSRTRREGSLRHITFLYKMERRSVANMELFPGHPIRMIADVDDIARLYPVIANADIIGIDTEWKPLFMSTTEQVKKRLCFRLFRLQQKFRLSRGPV</sequence>
<dbReference type="InterPro" id="IPR012337">
    <property type="entry name" value="RNaseH-like_sf"/>
</dbReference>
<keyword evidence="2" id="KW-1185">Reference proteome</keyword>
<dbReference type="AlphaFoldDB" id="A0A183EL05"/>